<reference evidence="7" key="1">
    <citation type="journal article" date="2023" name="Mol. Phylogenet. Evol.">
        <title>Genome-scale phylogeny and comparative genomics of the fungal order Sordariales.</title>
        <authorList>
            <person name="Hensen N."/>
            <person name="Bonometti L."/>
            <person name="Westerberg I."/>
            <person name="Brannstrom I.O."/>
            <person name="Guillou S."/>
            <person name="Cros-Aarteil S."/>
            <person name="Calhoun S."/>
            <person name="Haridas S."/>
            <person name="Kuo A."/>
            <person name="Mondo S."/>
            <person name="Pangilinan J."/>
            <person name="Riley R."/>
            <person name="LaButti K."/>
            <person name="Andreopoulos B."/>
            <person name="Lipzen A."/>
            <person name="Chen C."/>
            <person name="Yan M."/>
            <person name="Daum C."/>
            <person name="Ng V."/>
            <person name="Clum A."/>
            <person name="Steindorff A."/>
            <person name="Ohm R.A."/>
            <person name="Martin F."/>
            <person name="Silar P."/>
            <person name="Natvig D.O."/>
            <person name="Lalanne C."/>
            <person name="Gautier V."/>
            <person name="Ament-Velasquez S.L."/>
            <person name="Kruys A."/>
            <person name="Hutchinson M.I."/>
            <person name="Powell A.J."/>
            <person name="Barry K."/>
            <person name="Miller A.N."/>
            <person name="Grigoriev I.V."/>
            <person name="Debuchy R."/>
            <person name="Gladieux P."/>
            <person name="Hiltunen Thoren M."/>
            <person name="Johannesson H."/>
        </authorList>
    </citation>
    <scope>NUCLEOTIDE SEQUENCE</scope>
    <source>
        <strain evidence="7">CBS 103.79</strain>
    </source>
</reference>
<dbReference type="Pfam" id="PF26150">
    <property type="entry name" value="LEA-2_4"/>
    <property type="match status" value="1"/>
</dbReference>
<feature type="region of interest" description="Disordered" evidence="1">
    <location>
        <begin position="971"/>
        <end position="990"/>
    </location>
</feature>
<feature type="region of interest" description="Disordered" evidence="1">
    <location>
        <begin position="731"/>
        <end position="754"/>
    </location>
</feature>
<dbReference type="InterPro" id="IPR059065">
    <property type="entry name" value="Ig_Tag1-like_4th"/>
</dbReference>
<evidence type="ECO:0000256" key="1">
    <source>
        <dbReference type="SAM" id="MobiDB-lite"/>
    </source>
</evidence>
<keyword evidence="2" id="KW-0812">Transmembrane</keyword>
<gene>
    <name evidence="7" type="ORF">C8A05DRAFT_30269</name>
</gene>
<dbReference type="PANTHER" id="PTHR13950:SF9">
    <property type="entry name" value="RABCONNECTIN-3A"/>
    <property type="match status" value="1"/>
</dbReference>
<keyword evidence="8" id="KW-1185">Reference proteome</keyword>
<dbReference type="Pfam" id="PF26174">
    <property type="entry name" value="LEA-2_1"/>
    <property type="match status" value="1"/>
</dbReference>
<feature type="transmembrane region" description="Helical" evidence="2">
    <location>
        <begin position="90"/>
        <end position="114"/>
    </location>
</feature>
<dbReference type="InterPro" id="IPR022033">
    <property type="entry name" value="Rav1p_C"/>
</dbReference>
<evidence type="ECO:0000259" key="5">
    <source>
        <dbReference type="Pfam" id="PF26150"/>
    </source>
</evidence>
<feature type="compositionally biased region" description="Basic and acidic residues" evidence="1">
    <location>
        <begin position="52"/>
        <end position="63"/>
    </location>
</feature>
<feature type="region of interest" description="Disordered" evidence="1">
    <location>
        <begin position="1"/>
        <end position="73"/>
    </location>
</feature>
<dbReference type="InterPro" id="IPR055011">
    <property type="entry name" value="Tag1_C"/>
</dbReference>
<dbReference type="InterPro" id="IPR036322">
    <property type="entry name" value="WD40_repeat_dom_sf"/>
</dbReference>
<feature type="domain" description="Tag1-like fourth Ig-like" evidence="5">
    <location>
        <begin position="602"/>
        <end position="714"/>
    </location>
</feature>
<evidence type="ECO:0000259" key="3">
    <source>
        <dbReference type="Pfam" id="PF12234"/>
    </source>
</evidence>
<dbReference type="InterPro" id="IPR052208">
    <property type="entry name" value="DmX-like/RAVE_component"/>
</dbReference>
<dbReference type="InterPro" id="IPR015943">
    <property type="entry name" value="WD40/YVTN_repeat-like_dom_sf"/>
</dbReference>
<sequence length="2222" mass="245494">MADPKMPPPLFAAGGSKTLDTPDPHEGHEPNEPEESSESTPLLLSSAATPRYDGERDDVHHGDAASIASRSSWAPSARSAKSRSIRWPSVIAMIVLAAFALAIMLLAFVVPAAVEEYAKQATVVEPTNLSLVSITSDGVRARIQANFRLDGQRVVNEHVRRVGRVATWLVGELGTGETKINVYLPEYNNILLGTAGIPSLKVTIADGRNNAVDFVADLIPGDAEGIRMIANEWLEGRLDIVRVRGQADIQLRAGIIPLGTHSIAESLTFEGSKLPHMPEYNITRLNFREQPLPGKSNAMAAEVSITSFNEYPLSLDVPALGFELLLPGCSPADPSISVAVATTGTVAVRAHSAVVVDAHALIKGLPDTLTQLCPNSESSPLDMLFKKYLNGETATVLVRGQKQPVDDTPEWLSDILSSITVPVPFPGRSFENLIRSFSLLDVHFKLPDPTAEPDNPSSNPRVSGTILVLAGLPSEMNFSLNVTSVRSTADVFYKGDKLGELDLKEWQEANSTQIPSTEDQEATLKIQSRINDAPLNVTDADVFTEVIQALLFGGKEIMLSVQALVDVKVQTILGELVVKAVPAEGKIPVKPLGKDLLGSGLPKAGAVEITETSATSISLRASVNLTNPTPYSAQIPFASIFIENNGLIMGEAWVENMDLRSGINANLIASAMWNPAMGGDKALERGRDLLSEYLSGYNTTITVRTHRGTIPALPWLGEALSRLDITIPAPRLRLPGEDGDGEGGGDGDDEDEDNGQLHFIRDATFHVLSSTATFTLVSPLMYNTIYIESVNATALYNHTEPIGRIEYDVPFAAPPGRSQTPKLPVDWSMDSVGYGRLKEALGGKLKLDARAVIGVRLGKWRETVWMRAVLPGKPESRLQALASGCWESRRITAYITGNALAILGEPDRLLQTVYDDNPAPLHAVALDEASGKIAVCTRRAVRVYRPIGTGGERDADALQWALQATFPVEDGEGVKEHEGEDEEDNKRPATSLSWGASEELLVASSSLELYQTSDNLPTPECSWRKKLASPVRRASLSYDSAYIASVGEYDRLVKVWRRLSYGTDEVRFDFIYLRHPQPVTGIQWRRPHHMDQTIENALYTFCAGNVLRVWAGSDSHGHQHLQLWGTLDLREAIQDRGSGAPAEGSLRWAFVMHGGDLAAATEKAVQEGAKSKEEAAALENLITVANRNPEICIVLDGRGRMSAWALENIGCKTRKSNIFNVAHAATPELDFLKECPTAPESTHVEAYSYCNSGGHLHILLHFFDGRIEVYSSNVAALLDRNPKRRRLSMDGLWTGHSAPVRKIVRNFSGRAIVSRTAQGQGVIWKHALDTRRTGLTRQVVIPEQGHIHRMCLLRKGRFVVFLKHENISLWDCRQSEPRMLAESRYDVSGKPLCLLILPRHRVEDYTTAHIATITSEKQGIVWEVKFPYYSPGDSTPEVANGAKHQQPSIREFAKFCLEDAGDLAYVLPVDPAGATPLVSGFLDVFARDVAISYTHSGRVEFWTARVGHGGKGVEWLSTSSMETGVCDPALVSGSTRKTAALVNAARSTLTIWDIRGARLEYTQEFENSHTIHDLDWTSTPDTQSILAVGFPHRVLLLSQMRFDYLNQGPAWAAIREISIRNFTPHPIGDSVWLGDGHLVIGAGNQLFVQDRLFDAASSLVTSLRLPQRRTGEKHWDLFDVVQRLNGPLPVFHPQFLSQCMLAGKIVLVHAILMALQRTLRFWVEGDAVDDYLGLDLEDFYEVDHSTKTATLKDPGQYLARRMSYDEGDAPFDEEVAAEINERLTRVGIPQLSGHEQIQLVDIVECVGLVEKQRRSLDENGARFMLFFRQHALRKGRTSEIHMSWREINWAYHSTSQDVLVDFVTKQSHGRMLWENARESGIFMWLADNSAVKAQFEVIARNEYTKNELKNPIDCSLFYLALKKKTVLQGLWRMAAWNREQGATLRFLANNFDDPKWRTAALKNAYTLMSKRRFEYAAAFFLLADHLHDAVNVCLNQLKDLQLAIAVTRVYEGDSGPVLRRLLEEEVLTIAAQEGNRWLASWAFWMLHRRDMSVRALITPVYTLLETPGSPDLKSRLFLTDDPALVILYRQLRQQTLQTLRGACKVTPKVEWEFVLHNARLYDRMGCDLLGLDLVRNWEFFQPLGVPAVAAGLGGEIDPLRLLKRRGSLVVADLPVLSPTVAAHQQGHVPAEIKSGGMMPKQQPPATVFEEPDANSLLDSFGF</sequence>
<keyword evidence="2" id="KW-0472">Membrane</keyword>
<comment type="caution">
    <text evidence="7">The sequence shown here is derived from an EMBL/GenBank/DDBJ whole genome shotgun (WGS) entry which is preliminary data.</text>
</comment>
<feature type="domain" description="Tag1 C-terminal" evidence="4">
    <location>
        <begin position="476"/>
        <end position="590"/>
    </location>
</feature>
<accession>A0AAN6MSU2</accession>
<evidence type="ECO:0000313" key="7">
    <source>
        <dbReference type="EMBL" id="KAK3905909.1"/>
    </source>
</evidence>
<feature type="compositionally biased region" description="Low complexity" evidence="1">
    <location>
        <begin position="64"/>
        <end position="73"/>
    </location>
</feature>
<feature type="compositionally biased region" description="Acidic residues" evidence="1">
    <location>
        <begin position="737"/>
        <end position="754"/>
    </location>
</feature>
<dbReference type="PANTHER" id="PTHR13950">
    <property type="entry name" value="RABCONNECTIN-RELATED"/>
    <property type="match status" value="1"/>
</dbReference>
<dbReference type="GO" id="GO:0007035">
    <property type="term" value="P:vacuolar acidification"/>
    <property type="evidence" value="ECO:0007669"/>
    <property type="project" value="TreeGrafter"/>
</dbReference>
<dbReference type="Pfam" id="PF12234">
    <property type="entry name" value="Rav1p_C"/>
    <property type="match status" value="1"/>
</dbReference>
<protein>
    <submittedName>
        <fullName evidence="7">RAVE protein 1 C terminal-domain-containing protein</fullName>
    </submittedName>
</protein>
<evidence type="ECO:0000259" key="6">
    <source>
        <dbReference type="Pfam" id="PF26153"/>
    </source>
</evidence>
<organism evidence="7 8">
    <name type="scientific">Staphylotrichum tortipilum</name>
    <dbReference type="NCBI Taxonomy" id="2831512"/>
    <lineage>
        <taxon>Eukaryota</taxon>
        <taxon>Fungi</taxon>
        <taxon>Dikarya</taxon>
        <taxon>Ascomycota</taxon>
        <taxon>Pezizomycotina</taxon>
        <taxon>Sordariomycetes</taxon>
        <taxon>Sordariomycetidae</taxon>
        <taxon>Sordariales</taxon>
        <taxon>Chaetomiaceae</taxon>
        <taxon>Staphylotrichum</taxon>
    </lineage>
</organism>
<evidence type="ECO:0000313" key="8">
    <source>
        <dbReference type="Proteomes" id="UP001303889"/>
    </source>
</evidence>
<name>A0AAN6MSU2_9PEZI</name>
<dbReference type="GO" id="GO:0043291">
    <property type="term" value="C:RAVE complex"/>
    <property type="evidence" value="ECO:0007669"/>
    <property type="project" value="TreeGrafter"/>
</dbReference>
<dbReference type="Proteomes" id="UP001303889">
    <property type="component" value="Unassembled WGS sequence"/>
</dbReference>
<keyword evidence="2" id="KW-1133">Transmembrane helix</keyword>
<feature type="compositionally biased region" description="Pro residues" evidence="1">
    <location>
        <begin position="1"/>
        <end position="10"/>
    </location>
</feature>
<proteinExistence type="predicted"/>
<evidence type="ECO:0000259" key="4">
    <source>
        <dbReference type="Pfam" id="PF22786"/>
    </source>
</evidence>
<feature type="domain" description="RAVE complex protein Rav1 C-terminal" evidence="3">
    <location>
        <begin position="1497"/>
        <end position="2133"/>
    </location>
</feature>
<dbReference type="Pfam" id="PF26153">
    <property type="entry name" value="LEA-2L_5"/>
    <property type="match status" value="1"/>
</dbReference>
<evidence type="ECO:0000256" key="2">
    <source>
        <dbReference type="SAM" id="Phobius"/>
    </source>
</evidence>
<dbReference type="SUPFAM" id="SSF50978">
    <property type="entry name" value="WD40 repeat-like"/>
    <property type="match status" value="2"/>
</dbReference>
<dbReference type="InterPro" id="IPR059066">
    <property type="entry name" value="Ig_Tag1-like_5th"/>
</dbReference>
<dbReference type="Gene3D" id="2.130.10.10">
    <property type="entry name" value="YVTN repeat-like/Quinoprotein amine dehydrogenase"/>
    <property type="match status" value="1"/>
</dbReference>
<dbReference type="Pfam" id="PF22786">
    <property type="entry name" value="Tag1_C"/>
    <property type="match status" value="1"/>
</dbReference>
<feature type="domain" description="Tag1-like fifth Ig-like" evidence="6">
    <location>
        <begin position="753"/>
        <end position="865"/>
    </location>
</feature>
<dbReference type="EMBL" id="MU855342">
    <property type="protein sequence ID" value="KAK3905909.1"/>
    <property type="molecule type" value="Genomic_DNA"/>
</dbReference>
<reference evidence="7" key="2">
    <citation type="submission" date="2023-05" db="EMBL/GenBank/DDBJ databases">
        <authorList>
            <consortium name="Lawrence Berkeley National Laboratory"/>
            <person name="Steindorff A."/>
            <person name="Hensen N."/>
            <person name="Bonometti L."/>
            <person name="Westerberg I."/>
            <person name="Brannstrom I.O."/>
            <person name="Guillou S."/>
            <person name="Cros-Aarteil S."/>
            <person name="Calhoun S."/>
            <person name="Haridas S."/>
            <person name="Kuo A."/>
            <person name="Mondo S."/>
            <person name="Pangilinan J."/>
            <person name="Riley R."/>
            <person name="Labutti K."/>
            <person name="Andreopoulos B."/>
            <person name="Lipzen A."/>
            <person name="Chen C."/>
            <person name="Yanf M."/>
            <person name="Daum C."/>
            <person name="Ng V."/>
            <person name="Clum A."/>
            <person name="Ohm R."/>
            <person name="Martin F."/>
            <person name="Silar P."/>
            <person name="Natvig D."/>
            <person name="Lalanne C."/>
            <person name="Gautier V."/>
            <person name="Ament-Velasquez S.L."/>
            <person name="Kruys A."/>
            <person name="Hutchinson M.I."/>
            <person name="Powell A.J."/>
            <person name="Barry K."/>
            <person name="Miller A.N."/>
            <person name="Grigoriev I.V."/>
            <person name="Debuchy R."/>
            <person name="Gladieux P."/>
            <person name="Thoren M.H."/>
            <person name="Johannesson H."/>
        </authorList>
    </citation>
    <scope>NUCLEOTIDE SEQUENCE</scope>
    <source>
        <strain evidence="7">CBS 103.79</strain>
    </source>
</reference>
<feature type="compositionally biased region" description="Basic and acidic residues" evidence="1">
    <location>
        <begin position="20"/>
        <end position="31"/>
    </location>
</feature>